<proteinExistence type="predicted"/>
<comment type="caution">
    <text evidence="1">The sequence shown here is derived from an EMBL/GenBank/DDBJ whole genome shotgun (WGS) entry which is preliminary data.</text>
</comment>
<accession>A0ABP3I3D4</accession>
<dbReference type="EMBL" id="BAAABX010000007">
    <property type="protein sequence ID" value="GAA0389167.1"/>
    <property type="molecule type" value="Genomic_DNA"/>
</dbReference>
<dbReference type="RefSeq" id="WP_344019719.1">
    <property type="nucleotide sequence ID" value="NZ_BAAABX010000007.1"/>
</dbReference>
<gene>
    <name evidence="1" type="ORF">GCM10010357_07350</name>
</gene>
<dbReference type="Proteomes" id="UP001500879">
    <property type="component" value="Unassembled WGS sequence"/>
</dbReference>
<organism evidence="1 2">
    <name type="scientific">Streptomyces luteireticuli</name>
    <dbReference type="NCBI Taxonomy" id="173858"/>
    <lineage>
        <taxon>Bacteria</taxon>
        <taxon>Bacillati</taxon>
        <taxon>Actinomycetota</taxon>
        <taxon>Actinomycetes</taxon>
        <taxon>Kitasatosporales</taxon>
        <taxon>Streptomycetaceae</taxon>
        <taxon>Streptomyces</taxon>
    </lineage>
</organism>
<name>A0ABP3I3D4_9ACTN</name>
<sequence>MTTDIEAAAQQADAFLAGKKKADDMAFTLGRVLAEMGIRVGDTDSWPLLKGRASLSGEPSVFLGTVPLATVRKLIDALISAESSRRSRRDSGHDA</sequence>
<evidence type="ECO:0000313" key="2">
    <source>
        <dbReference type="Proteomes" id="UP001500879"/>
    </source>
</evidence>
<keyword evidence="2" id="KW-1185">Reference proteome</keyword>
<evidence type="ECO:0000313" key="1">
    <source>
        <dbReference type="EMBL" id="GAA0389167.1"/>
    </source>
</evidence>
<reference evidence="2" key="1">
    <citation type="journal article" date="2019" name="Int. J. Syst. Evol. Microbiol.">
        <title>The Global Catalogue of Microorganisms (GCM) 10K type strain sequencing project: providing services to taxonomists for standard genome sequencing and annotation.</title>
        <authorList>
            <consortium name="The Broad Institute Genomics Platform"/>
            <consortium name="The Broad Institute Genome Sequencing Center for Infectious Disease"/>
            <person name="Wu L."/>
            <person name="Ma J."/>
        </authorList>
    </citation>
    <scope>NUCLEOTIDE SEQUENCE [LARGE SCALE GENOMIC DNA]</scope>
    <source>
        <strain evidence="2">JCM 4788</strain>
    </source>
</reference>
<protein>
    <submittedName>
        <fullName evidence="1">Uncharacterized protein</fullName>
    </submittedName>
</protein>